<dbReference type="AlphaFoldDB" id="A0AAD3YB28"/>
<comment type="subcellular location">
    <subcellularLocation>
        <location evidence="2">Cytoplasm</location>
    </subcellularLocation>
    <subcellularLocation>
        <location evidence="1">Nucleus</location>
    </subcellularLocation>
</comment>
<dbReference type="Pfam" id="PF03517">
    <property type="entry name" value="Voldacs"/>
    <property type="match status" value="1"/>
</dbReference>
<proteinExistence type="predicted"/>
<evidence type="ECO:0000256" key="2">
    <source>
        <dbReference type="ARBA" id="ARBA00004496"/>
    </source>
</evidence>
<evidence type="ECO:0000256" key="1">
    <source>
        <dbReference type="ARBA" id="ARBA00004123"/>
    </source>
</evidence>
<dbReference type="GO" id="GO:0005829">
    <property type="term" value="C:cytosol"/>
    <property type="evidence" value="ECO:0007669"/>
    <property type="project" value="TreeGrafter"/>
</dbReference>
<feature type="region of interest" description="Disordered" evidence="6">
    <location>
        <begin position="1"/>
        <end position="29"/>
    </location>
</feature>
<evidence type="ECO:0000256" key="6">
    <source>
        <dbReference type="SAM" id="MobiDB-lite"/>
    </source>
</evidence>
<dbReference type="GO" id="GO:0000387">
    <property type="term" value="P:spliceosomal snRNP assembly"/>
    <property type="evidence" value="ECO:0007669"/>
    <property type="project" value="TreeGrafter"/>
</dbReference>
<keyword evidence="5" id="KW-0175">Coiled coil</keyword>
<dbReference type="Gene3D" id="2.30.29.30">
    <property type="entry name" value="Pleckstrin-homology domain (PH domain)/Phosphotyrosine-binding domain (PTB)"/>
    <property type="match status" value="1"/>
</dbReference>
<accession>A0AAD3YB28</accession>
<name>A0AAD3YB28_9TREE</name>
<gene>
    <name evidence="7" type="ORF">CspeluHIS016_0207140</name>
</gene>
<dbReference type="GO" id="GO:0005681">
    <property type="term" value="C:spliceosomal complex"/>
    <property type="evidence" value="ECO:0007669"/>
    <property type="project" value="TreeGrafter"/>
</dbReference>
<organism evidence="7 8">
    <name type="scientific">Cutaneotrichosporon spelunceum</name>
    <dbReference type="NCBI Taxonomy" id="1672016"/>
    <lineage>
        <taxon>Eukaryota</taxon>
        <taxon>Fungi</taxon>
        <taxon>Dikarya</taxon>
        <taxon>Basidiomycota</taxon>
        <taxon>Agaricomycotina</taxon>
        <taxon>Tremellomycetes</taxon>
        <taxon>Trichosporonales</taxon>
        <taxon>Trichosporonaceae</taxon>
        <taxon>Cutaneotrichosporon</taxon>
    </lineage>
</organism>
<dbReference type="PANTHER" id="PTHR21399:SF0">
    <property type="entry name" value="METHYLOSOME SUBUNIT PICLN"/>
    <property type="match status" value="1"/>
</dbReference>
<feature type="compositionally biased region" description="Gly residues" evidence="6">
    <location>
        <begin position="63"/>
        <end position="84"/>
    </location>
</feature>
<dbReference type="InterPro" id="IPR039924">
    <property type="entry name" value="ICln/Lot5/Saf5"/>
</dbReference>
<comment type="caution">
    <text evidence="7">The sequence shown here is derived from an EMBL/GenBank/DDBJ whole genome shotgun (WGS) entry which is preliminary data.</text>
</comment>
<evidence type="ECO:0000256" key="5">
    <source>
        <dbReference type="SAM" id="Coils"/>
    </source>
</evidence>
<reference evidence="7" key="2">
    <citation type="submission" date="2023-06" db="EMBL/GenBank/DDBJ databases">
        <authorList>
            <person name="Kobayashi Y."/>
            <person name="Kayamori A."/>
            <person name="Aoki K."/>
            <person name="Shiwa Y."/>
            <person name="Fujita N."/>
            <person name="Sugita T."/>
            <person name="Iwasaki W."/>
            <person name="Tanaka N."/>
            <person name="Takashima M."/>
        </authorList>
    </citation>
    <scope>NUCLEOTIDE SEQUENCE</scope>
    <source>
        <strain evidence="7">HIS016</strain>
    </source>
</reference>
<evidence type="ECO:0000256" key="4">
    <source>
        <dbReference type="ARBA" id="ARBA00023242"/>
    </source>
</evidence>
<sequence>MPALTPIAQPPHAISQAEHDQLTSSTPASFDDIPPVLRWEGDAEVSLSVPSWTAWGAAPEANGVGGDGGDSCDSGGGGNDGGHGVSHRVPGRLYVTEQSVAFIPHQQQGFALTFPNLTLHALTPSGMQPAHIYCQIDEGDATDEDEYSALAEMRIFVANEQLTSLFDALSACSALHASRLPSGEPSSFFGFADDDDDDDEWEDDQFNDADEPAGGRLVTDENGATTNAKLKAGDVPAAAGTDDDDDPVAQFLSKVDWTGVQTDGSWVDVPDTALRSQLDAANQRIVELEAKLREVGLEP</sequence>
<evidence type="ECO:0000256" key="3">
    <source>
        <dbReference type="ARBA" id="ARBA00022490"/>
    </source>
</evidence>
<reference evidence="7" key="1">
    <citation type="journal article" date="2023" name="BMC Genomics">
        <title>Chromosome-level genome assemblies of Cutaneotrichosporon spp. (Trichosporonales, Basidiomycota) reveal imbalanced evolution between nucleotide sequences and chromosome synteny.</title>
        <authorList>
            <person name="Kobayashi Y."/>
            <person name="Kayamori A."/>
            <person name="Aoki K."/>
            <person name="Shiwa Y."/>
            <person name="Matsutani M."/>
            <person name="Fujita N."/>
            <person name="Sugita T."/>
            <person name="Iwasaki W."/>
            <person name="Tanaka N."/>
            <person name="Takashima M."/>
        </authorList>
    </citation>
    <scope>NUCLEOTIDE SEQUENCE</scope>
    <source>
        <strain evidence="7">HIS016</strain>
    </source>
</reference>
<keyword evidence="3" id="KW-0963">Cytoplasm</keyword>
<evidence type="ECO:0000313" key="8">
    <source>
        <dbReference type="Proteomes" id="UP001222932"/>
    </source>
</evidence>
<dbReference type="Proteomes" id="UP001222932">
    <property type="component" value="Unassembled WGS sequence"/>
</dbReference>
<dbReference type="GO" id="GO:0045292">
    <property type="term" value="P:mRNA cis splicing, via spliceosome"/>
    <property type="evidence" value="ECO:0007669"/>
    <property type="project" value="TreeGrafter"/>
</dbReference>
<feature type="region of interest" description="Disordered" evidence="6">
    <location>
        <begin position="186"/>
        <end position="221"/>
    </location>
</feature>
<dbReference type="PANTHER" id="PTHR21399">
    <property type="entry name" value="CHLORIDE CONDUCTANCE REGULATORY PROTEIN ICLN"/>
    <property type="match status" value="1"/>
</dbReference>
<feature type="compositionally biased region" description="Acidic residues" evidence="6">
    <location>
        <begin position="192"/>
        <end position="211"/>
    </location>
</feature>
<protein>
    <submittedName>
        <fullName evidence="7">Uncharacterized protein</fullName>
    </submittedName>
</protein>
<keyword evidence="4" id="KW-0539">Nucleus</keyword>
<dbReference type="InterPro" id="IPR011993">
    <property type="entry name" value="PH-like_dom_sf"/>
</dbReference>
<feature type="coiled-coil region" evidence="5">
    <location>
        <begin position="271"/>
        <end position="298"/>
    </location>
</feature>
<keyword evidence="8" id="KW-1185">Reference proteome</keyword>
<evidence type="ECO:0000313" key="7">
    <source>
        <dbReference type="EMBL" id="GMK55658.1"/>
    </source>
</evidence>
<dbReference type="EMBL" id="BTCM01000002">
    <property type="protein sequence ID" value="GMK55658.1"/>
    <property type="molecule type" value="Genomic_DNA"/>
</dbReference>
<dbReference type="GO" id="GO:0034715">
    <property type="term" value="C:pICln-Sm protein complex"/>
    <property type="evidence" value="ECO:0007669"/>
    <property type="project" value="TreeGrafter"/>
</dbReference>
<feature type="region of interest" description="Disordered" evidence="6">
    <location>
        <begin position="58"/>
        <end position="88"/>
    </location>
</feature>